<accession>A0AAW1QH00</accession>
<dbReference type="AlphaFoldDB" id="A0AAW1QH00"/>
<name>A0AAW1QH00_9CHLO</name>
<evidence type="ECO:0000313" key="3">
    <source>
        <dbReference type="Proteomes" id="UP001438707"/>
    </source>
</evidence>
<sequence>MESKSVLNCFLLKVKPLKDHAKGTPNENLSQHVSPTPEVPDAFFQSSKQTDQHTHPETDVAETASMPESVMTAIEEEFLDAVEPPPP</sequence>
<dbReference type="Proteomes" id="UP001438707">
    <property type="component" value="Unassembled WGS sequence"/>
</dbReference>
<keyword evidence="3" id="KW-1185">Reference proteome</keyword>
<protein>
    <submittedName>
        <fullName evidence="2">Uncharacterized protein</fullName>
    </submittedName>
</protein>
<evidence type="ECO:0000256" key="1">
    <source>
        <dbReference type="SAM" id="MobiDB-lite"/>
    </source>
</evidence>
<feature type="compositionally biased region" description="Polar residues" evidence="1">
    <location>
        <begin position="25"/>
        <end position="34"/>
    </location>
</feature>
<feature type="region of interest" description="Disordered" evidence="1">
    <location>
        <begin position="19"/>
        <end position="66"/>
    </location>
</feature>
<comment type="caution">
    <text evidence="2">The sequence shown here is derived from an EMBL/GenBank/DDBJ whole genome shotgun (WGS) entry which is preliminary data.</text>
</comment>
<reference evidence="2 3" key="1">
    <citation type="journal article" date="2024" name="Nat. Commun.">
        <title>Phylogenomics reveals the evolutionary origins of lichenization in chlorophyte algae.</title>
        <authorList>
            <person name="Puginier C."/>
            <person name="Libourel C."/>
            <person name="Otte J."/>
            <person name="Skaloud P."/>
            <person name="Haon M."/>
            <person name="Grisel S."/>
            <person name="Petersen M."/>
            <person name="Berrin J.G."/>
            <person name="Delaux P.M."/>
            <person name="Dal Grande F."/>
            <person name="Keller J."/>
        </authorList>
    </citation>
    <scope>NUCLEOTIDE SEQUENCE [LARGE SCALE GENOMIC DNA]</scope>
    <source>
        <strain evidence="2 3">SAG 2145</strain>
    </source>
</reference>
<evidence type="ECO:0000313" key="2">
    <source>
        <dbReference type="EMBL" id="KAK9820711.1"/>
    </source>
</evidence>
<dbReference type="EMBL" id="JALJOS010000045">
    <property type="protein sequence ID" value="KAK9820711.1"/>
    <property type="molecule type" value="Genomic_DNA"/>
</dbReference>
<gene>
    <name evidence="2" type="ORF">WJX74_010972</name>
</gene>
<proteinExistence type="predicted"/>
<organism evidence="2 3">
    <name type="scientific">Apatococcus lobatus</name>
    <dbReference type="NCBI Taxonomy" id="904363"/>
    <lineage>
        <taxon>Eukaryota</taxon>
        <taxon>Viridiplantae</taxon>
        <taxon>Chlorophyta</taxon>
        <taxon>core chlorophytes</taxon>
        <taxon>Trebouxiophyceae</taxon>
        <taxon>Chlorellales</taxon>
        <taxon>Chlorellaceae</taxon>
        <taxon>Apatococcus</taxon>
    </lineage>
</organism>